<protein>
    <submittedName>
        <fullName evidence="1">Uncharacterized protein</fullName>
    </submittedName>
</protein>
<gene>
    <name evidence="1" type="ORF">EV356DRAFT_498294</name>
</gene>
<proteinExistence type="predicted"/>
<sequence length="146" mass="16564">MMWQGSCTFYNIPIEFTCTSCHWWGYCFTRGLFDLSLYFANADVGNGIQRHDGSDIVRSLGEIGLLTVATLQIDGSGRSARRLKDVSFPAFCLMECREDVIAERVRACCPAYLQVNQKRSLVRPPIGRNIRCSVRRCERQKDATIS</sequence>
<dbReference type="AlphaFoldDB" id="A0A6A6GRZ8"/>
<reference evidence="1" key="1">
    <citation type="journal article" date="2020" name="Stud. Mycol.">
        <title>101 Dothideomycetes genomes: a test case for predicting lifestyles and emergence of pathogens.</title>
        <authorList>
            <person name="Haridas S."/>
            <person name="Albert R."/>
            <person name="Binder M."/>
            <person name="Bloem J."/>
            <person name="Labutti K."/>
            <person name="Salamov A."/>
            <person name="Andreopoulos B."/>
            <person name="Baker S."/>
            <person name="Barry K."/>
            <person name="Bills G."/>
            <person name="Bluhm B."/>
            <person name="Cannon C."/>
            <person name="Castanera R."/>
            <person name="Culley D."/>
            <person name="Daum C."/>
            <person name="Ezra D."/>
            <person name="Gonzalez J."/>
            <person name="Henrissat B."/>
            <person name="Kuo A."/>
            <person name="Liang C."/>
            <person name="Lipzen A."/>
            <person name="Lutzoni F."/>
            <person name="Magnuson J."/>
            <person name="Mondo S."/>
            <person name="Nolan M."/>
            <person name="Ohm R."/>
            <person name="Pangilinan J."/>
            <person name="Park H.-J."/>
            <person name="Ramirez L."/>
            <person name="Alfaro M."/>
            <person name="Sun H."/>
            <person name="Tritt A."/>
            <person name="Yoshinaga Y."/>
            <person name="Zwiers L.-H."/>
            <person name="Turgeon B."/>
            <person name="Goodwin S."/>
            <person name="Spatafora J."/>
            <person name="Crous P."/>
            <person name="Grigoriev I."/>
        </authorList>
    </citation>
    <scope>NUCLEOTIDE SEQUENCE</scope>
    <source>
        <strain evidence="1">Tuck. ex Michener</strain>
    </source>
</reference>
<evidence type="ECO:0000313" key="2">
    <source>
        <dbReference type="Proteomes" id="UP000800092"/>
    </source>
</evidence>
<evidence type="ECO:0000313" key="1">
    <source>
        <dbReference type="EMBL" id="KAF2228532.1"/>
    </source>
</evidence>
<keyword evidence="2" id="KW-1185">Reference proteome</keyword>
<name>A0A6A6GRZ8_VIRVR</name>
<dbReference type="Proteomes" id="UP000800092">
    <property type="component" value="Unassembled WGS sequence"/>
</dbReference>
<accession>A0A6A6GRZ8</accession>
<dbReference type="EMBL" id="ML991916">
    <property type="protein sequence ID" value="KAF2228532.1"/>
    <property type="molecule type" value="Genomic_DNA"/>
</dbReference>
<organism evidence="1 2">
    <name type="scientific">Viridothelium virens</name>
    <name type="common">Speckled blister lichen</name>
    <name type="synonym">Trypethelium virens</name>
    <dbReference type="NCBI Taxonomy" id="1048519"/>
    <lineage>
        <taxon>Eukaryota</taxon>
        <taxon>Fungi</taxon>
        <taxon>Dikarya</taxon>
        <taxon>Ascomycota</taxon>
        <taxon>Pezizomycotina</taxon>
        <taxon>Dothideomycetes</taxon>
        <taxon>Dothideomycetes incertae sedis</taxon>
        <taxon>Trypetheliales</taxon>
        <taxon>Trypetheliaceae</taxon>
        <taxon>Viridothelium</taxon>
    </lineage>
</organism>